<accession>A0A382ANT0</accession>
<name>A0A382ANT0_9ZZZZ</name>
<proteinExistence type="predicted"/>
<gene>
    <name evidence="1" type="ORF">METZ01_LOCUS155805</name>
</gene>
<evidence type="ECO:0000313" key="1">
    <source>
        <dbReference type="EMBL" id="SVB02951.1"/>
    </source>
</evidence>
<dbReference type="EMBL" id="UINC01026106">
    <property type="protein sequence ID" value="SVB02951.1"/>
    <property type="molecule type" value="Genomic_DNA"/>
</dbReference>
<dbReference type="AlphaFoldDB" id="A0A382ANT0"/>
<protein>
    <submittedName>
        <fullName evidence="1">Uncharacterized protein</fullName>
    </submittedName>
</protein>
<reference evidence="1" key="1">
    <citation type="submission" date="2018-05" db="EMBL/GenBank/DDBJ databases">
        <authorList>
            <person name="Lanie J.A."/>
            <person name="Ng W.-L."/>
            <person name="Kazmierczak K.M."/>
            <person name="Andrzejewski T.M."/>
            <person name="Davidsen T.M."/>
            <person name="Wayne K.J."/>
            <person name="Tettelin H."/>
            <person name="Glass J.I."/>
            <person name="Rusch D."/>
            <person name="Podicherti R."/>
            <person name="Tsui H.-C.T."/>
            <person name="Winkler M.E."/>
        </authorList>
    </citation>
    <scope>NUCLEOTIDE SEQUENCE</scope>
</reference>
<sequence>MTEEQSNDTFSSNLGHTKDEWGIKKKKKLINQIIVAYKLSDE</sequence>
<organism evidence="1">
    <name type="scientific">marine metagenome</name>
    <dbReference type="NCBI Taxonomy" id="408172"/>
    <lineage>
        <taxon>unclassified sequences</taxon>
        <taxon>metagenomes</taxon>
        <taxon>ecological metagenomes</taxon>
    </lineage>
</organism>